<evidence type="ECO:0000256" key="1">
    <source>
        <dbReference type="SAM" id="SignalP"/>
    </source>
</evidence>
<dbReference type="InterPro" id="IPR050904">
    <property type="entry name" value="Adhesion/Biosynth-related"/>
</dbReference>
<feature type="chain" id="PRO_5040846436" evidence="1">
    <location>
        <begin position="25"/>
        <end position="199"/>
    </location>
</feature>
<dbReference type="InterPro" id="IPR000782">
    <property type="entry name" value="FAS1_domain"/>
</dbReference>
<evidence type="ECO:0000259" key="2">
    <source>
        <dbReference type="PROSITE" id="PS50213"/>
    </source>
</evidence>
<reference evidence="3" key="1">
    <citation type="submission" date="2022-03" db="EMBL/GenBank/DDBJ databases">
        <title>Gramella crocea sp. nov., isolated from activated sludge of a seafood processing plant.</title>
        <authorList>
            <person name="Zhang X."/>
        </authorList>
    </citation>
    <scope>NUCLEOTIDE SEQUENCE</scope>
    <source>
        <strain evidence="3">YJ019</strain>
    </source>
</reference>
<dbReference type="SMART" id="SM00554">
    <property type="entry name" value="FAS1"/>
    <property type="match status" value="1"/>
</dbReference>
<dbReference type="Gene3D" id="2.30.180.10">
    <property type="entry name" value="FAS1 domain"/>
    <property type="match status" value="1"/>
</dbReference>
<dbReference type="EMBL" id="JAKVTV010000006">
    <property type="protein sequence ID" value="MCH4824439.1"/>
    <property type="molecule type" value="Genomic_DNA"/>
</dbReference>
<dbReference type="PROSITE" id="PS51257">
    <property type="entry name" value="PROKAR_LIPOPROTEIN"/>
    <property type="match status" value="1"/>
</dbReference>
<dbReference type="PROSITE" id="PS50213">
    <property type="entry name" value="FAS1"/>
    <property type="match status" value="1"/>
</dbReference>
<protein>
    <submittedName>
        <fullName evidence="3">Fasciclin domain-containing protein</fullName>
    </submittedName>
</protein>
<dbReference type="Pfam" id="PF02469">
    <property type="entry name" value="Fasciclin"/>
    <property type="match status" value="1"/>
</dbReference>
<feature type="domain" description="FAS1" evidence="2">
    <location>
        <begin position="52"/>
        <end position="195"/>
    </location>
</feature>
<comment type="caution">
    <text evidence="3">The sequence shown here is derived from an EMBL/GenBank/DDBJ whole genome shotgun (WGS) entry which is preliminary data.</text>
</comment>
<name>A0A9X2AA84_9FLAO</name>
<dbReference type="RefSeq" id="WP_240714607.1">
    <property type="nucleotide sequence ID" value="NZ_JAKVTV010000006.1"/>
</dbReference>
<gene>
    <name evidence="3" type="ORF">ML462_14800</name>
</gene>
<proteinExistence type="predicted"/>
<evidence type="ECO:0000313" key="4">
    <source>
        <dbReference type="Proteomes" id="UP001139226"/>
    </source>
</evidence>
<dbReference type="InterPro" id="IPR036378">
    <property type="entry name" value="FAS1_dom_sf"/>
</dbReference>
<sequence>MRTSITTQKLLFKSLILAIAIVFASCEKDSVSEDISSIDANAKASPAAQKSDLSIVDIAKADGRFTVLLSLLEQTNLKPIFETGTDQYTVFAPTDAAFATFIEENPGLDLTDNALLTAVLTYHVTDCQRFSNSALGKKKPKEIETLNGGYIYINSDGKIDTNDEDTAANASILVEAGLFDIAASNGVIHVIDAVLVPTE</sequence>
<dbReference type="PANTHER" id="PTHR10900">
    <property type="entry name" value="PERIOSTIN-RELATED"/>
    <property type="match status" value="1"/>
</dbReference>
<dbReference type="Proteomes" id="UP001139226">
    <property type="component" value="Unassembled WGS sequence"/>
</dbReference>
<organism evidence="3 4">
    <name type="scientific">Christiangramia lutea</name>
    <dbReference type="NCBI Taxonomy" id="1607951"/>
    <lineage>
        <taxon>Bacteria</taxon>
        <taxon>Pseudomonadati</taxon>
        <taxon>Bacteroidota</taxon>
        <taxon>Flavobacteriia</taxon>
        <taxon>Flavobacteriales</taxon>
        <taxon>Flavobacteriaceae</taxon>
        <taxon>Christiangramia</taxon>
    </lineage>
</organism>
<keyword evidence="4" id="KW-1185">Reference proteome</keyword>
<dbReference type="SUPFAM" id="SSF82153">
    <property type="entry name" value="FAS1 domain"/>
    <property type="match status" value="1"/>
</dbReference>
<accession>A0A9X2AA84</accession>
<feature type="signal peptide" evidence="1">
    <location>
        <begin position="1"/>
        <end position="24"/>
    </location>
</feature>
<evidence type="ECO:0000313" key="3">
    <source>
        <dbReference type="EMBL" id="MCH4824439.1"/>
    </source>
</evidence>
<keyword evidence="1" id="KW-0732">Signal</keyword>
<dbReference type="AlphaFoldDB" id="A0A9X2AA84"/>